<evidence type="ECO:0000313" key="1">
    <source>
        <dbReference type="EMBL" id="MQM11971.1"/>
    </source>
</evidence>
<name>A0A843X1P3_COLES</name>
<comment type="caution">
    <text evidence="1">The sequence shown here is derived from an EMBL/GenBank/DDBJ whole genome shotgun (WGS) entry which is preliminary data.</text>
</comment>
<protein>
    <submittedName>
        <fullName evidence="1">Uncharacterized protein</fullName>
    </submittedName>
</protein>
<organism evidence="1 2">
    <name type="scientific">Colocasia esculenta</name>
    <name type="common">Wild taro</name>
    <name type="synonym">Arum esculentum</name>
    <dbReference type="NCBI Taxonomy" id="4460"/>
    <lineage>
        <taxon>Eukaryota</taxon>
        <taxon>Viridiplantae</taxon>
        <taxon>Streptophyta</taxon>
        <taxon>Embryophyta</taxon>
        <taxon>Tracheophyta</taxon>
        <taxon>Spermatophyta</taxon>
        <taxon>Magnoliopsida</taxon>
        <taxon>Liliopsida</taxon>
        <taxon>Araceae</taxon>
        <taxon>Aroideae</taxon>
        <taxon>Colocasieae</taxon>
        <taxon>Colocasia</taxon>
    </lineage>
</organism>
<dbReference type="Proteomes" id="UP000652761">
    <property type="component" value="Unassembled WGS sequence"/>
</dbReference>
<reference evidence="1" key="1">
    <citation type="submission" date="2017-07" db="EMBL/GenBank/DDBJ databases">
        <title>Taro Niue Genome Assembly and Annotation.</title>
        <authorList>
            <person name="Atibalentja N."/>
            <person name="Keating K."/>
            <person name="Fields C.J."/>
        </authorList>
    </citation>
    <scope>NUCLEOTIDE SEQUENCE</scope>
    <source>
        <strain evidence="1">Niue_2</strain>
        <tissue evidence="1">Leaf</tissue>
    </source>
</reference>
<sequence length="34" mass="3890">MHKQLLLKKSLATLFSLFVESSICTSIMYSNMHS</sequence>
<gene>
    <name evidence="1" type="ORF">Taro_044882</name>
</gene>
<dbReference type="EMBL" id="NMUH01005158">
    <property type="protein sequence ID" value="MQM11971.1"/>
    <property type="molecule type" value="Genomic_DNA"/>
</dbReference>
<accession>A0A843X1P3</accession>
<dbReference type="AlphaFoldDB" id="A0A843X1P3"/>
<evidence type="ECO:0000313" key="2">
    <source>
        <dbReference type="Proteomes" id="UP000652761"/>
    </source>
</evidence>
<proteinExistence type="predicted"/>
<keyword evidence="2" id="KW-1185">Reference proteome</keyword>